<dbReference type="InterPro" id="IPR036390">
    <property type="entry name" value="WH_DNA-bd_sf"/>
</dbReference>
<organism evidence="6 7">
    <name type="scientific">Entomomonas moraniae</name>
    <dbReference type="NCBI Taxonomy" id="2213226"/>
    <lineage>
        <taxon>Bacteria</taxon>
        <taxon>Pseudomonadati</taxon>
        <taxon>Pseudomonadota</taxon>
        <taxon>Gammaproteobacteria</taxon>
        <taxon>Pseudomonadales</taxon>
        <taxon>Pseudomonadaceae</taxon>
        <taxon>Entomomonas</taxon>
    </lineage>
</organism>
<dbReference type="CDD" id="cd05466">
    <property type="entry name" value="PBP2_LTTR_substrate"/>
    <property type="match status" value="1"/>
</dbReference>
<dbReference type="Proteomes" id="UP000273143">
    <property type="component" value="Chromosome"/>
</dbReference>
<evidence type="ECO:0000256" key="4">
    <source>
        <dbReference type="ARBA" id="ARBA00023163"/>
    </source>
</evidence>
<dbReference type="AlphaFoldDB" id="A0A3Q9JJR3"/>
<evidence type="ECO:0000259" key="5">
    <source>
        <dbReference type="PROSITE" id="PS50931"/>
    </source>
</evidence>
<keyword evidence="3" id="KW-0238">DNA-binding</keyword>
<dbReference type="PANTHER" id="PTHR30126:SF2">
    <property type="entry name" value="HTH-TYPE TRANSCRIPTIONAL REGULATOR YJIE"/>
    <property type="match status" value="1"/>
</dbReference>
<dbReference type="KEGG" id="emo:DM558_10815"/>
<evidence type="ECO:0000256" key="3">
    <source>
        <dbReference type="ARBA" id="ARBA00023125"/>
    </source>
</evidence>
<dbReference type="Gene3D" id="1.10.10.10">
    <property type="entry name" value="Winged helix-like DNA-binding domain superfamily/Winged helix DNA-binding domain"/>
    <property type="match status" value="1"/>
</dbReference>
<accession>A0A3Q9JJR3</accession>
<dbReference type="InterPro" id="IPR036388">
    <property type="entry name" value="WH-like_DNA-bd_sf"/>
</dbReference>
<dbReference type="Pfam" id="PF03466">
    <property type="entry name" value="LysR_substrate"/>
    <property type="match status" value="1"/>
</dbReference>
<protein>
    <submittedName>
        <fullName evidence="6">LysR family transcriptional regulator</fullName>
    </submittedName>
</protein>
<dbReference type="InterPro" id="IPR000847">
    <property type="entry name" value="LysR_HTH_N"/>
</dbReference>
<dbReference type="PANTHER" id="PTHR30126">
    <property type="entry name" value="HTH-TYPE TRANSCRIPTIONAL REGULATOR"/>
    <property type="match status" value="1"/>
</dbReference>
<dbReference type="PROSITE" id="PS50931">
    <property type="entry name" value="HTH_LYSR"/>
    <property type="match status" value="1"/>
</dbReference>
<keyword evidence="7" id="KW-1185">Reference proteome</keyword>
<evidence type="ECO:0000256" key="2">
    <source>
        <dbReference type="ARBA" id="ARBA00023015"/>
    </source>
</evidence>
<reference evidence="7" key="1">
    <citation type="submission" date="2018-06" db="EMBL/GenBank/DDBJ databases">
        <title>Complete genome of Pseudomonas insecticola strain QZS01.</title>
        <authorList>
            <person name="Wang J."/>
            <person name="Su Q."/>
        </authorList>
    </citation>
    <scope>NUCLEOTIDE SEQUENCE [LARGE SCALE GENOMIC DNA]</scope>
    <source>
        <strain evidence="7">QZS01</strain>
    </source>
</reference>
<dbReference type="InterPro" id="IPR005119">
    <property type="entry name" value="LysR_subst-bd"/>
</dbReference>
<dbReference type="EMBL" id="CP029822">
    <property type="protein sequence ID" value="AZS51229.1"/>
    <property type="molecule type" value="Genomic_DNA"/>
</dbReference>
<comment type="similarity">
    <text evidence="1">Belongs to the LysR transcriptional regulatory family.</text>
</comment>
<dbReference type="SUPFAM" id="SSF53850">
    <property type="entry name" value="Periplasmic binding protein-like II"/>
    <property type="match status" value="1"/>
</dbReference>
<evidence type="ECO:0000313" key="6">
    <source>
        <dbReference type="EMBL" id="AZS51229.1"/>
    </source>
</evidence>
<sequence>MNIELRWLEDFSVLATTCSFSKAAEQRFVTQPAFSRRIKNLEDVLGFTLINRSRTPIEVTEAGQVFLITARNIIEQLHEVVRHIHHIETTQGEILRFAAAHSLAQGFFPQWMARLRREGLSVACQLVASNVGEATRAIREGACDLMLAYHDPESALQLPTELFPWLVLGQTEMVPVCGLDDNKRPLFTISNQHQFPLLAYGQGAFLGHSVNLLLRQSKLRYVKLFETAVADSLKAMAIEGLGVAWLPKLSVSNELARNELVICGDEQWFIPLEIRLYRCSLIKKTVIKSFWDQLTTSQNLMNNE</sequence>
<gene>
    <name evidence="6" type="ORF">DM558_10815</name>
</gene>
<dbReference type="GO" id="GO:0000976">
    <property type="term" value="F:transcription cis-regulatory region binding"/>
    <property type="evidence" value="ECO:0007669"/>
    <property type="project" value="TreeGrafter"/>
</dbReference>
<dbReference type="Gene3D" id="3.40.190.10">
    <property type="entry name" value="Periplasmic binding protein-like II"/>
    <property type="match status" value="2"/>
</dbReference>
<dbReference type="RefSeq" id="WP_109701718.1">
    <property type="nucleotide sequence ID" value="NZ_CP029822.1"/>
</dbReference>
<feature type="domain" description="HTH lysR-type" evidence="5">
    <location>
        <begin position="3"/>
        <end position="60"/>
    </location>
</feature>
<name>A0A3Q9JJR3_9GAMM</name>
<dbReference type="Pfam" id="PF00126">
    <property type="entry name" value="HTH_1"/>
    <property type="match status" value="1"/>
</dbReference>
<keyword evidence="2" id="KW-0805">Transcription regulation</keyword>
<dbReference type="SUPFAM" id="SSF46785">
    <property type="entry name" value="Winged helix' DNA-binding domain"/>
    <property type="match status" value="1"/>
</dbReference>
<evidence type="ECO:0000256" key="1">
    <source>
        <dbReference type="ARBA" id="ARBA00009437"/>
    </source>
</evidence>
<proteinExistence type="inferred from homology"/>
<dbReference type="GO" id="GO:0003700">
    <property type="term" value="F:DNA-binding transcription factor activity"/>
    <property type="evidence" value="ECO:0007669"/>
    <property type="project" value="InterPro"/>
</dbReference>
<evidence type="ECO:0000313" key="7">
    <source>
        <dbReference type="Proteomes" id="UP000273143"/>
    </source>
</evidence>
<keyword evidence="4" id="KW-0804">Transcription</keyword>
<dbReference type="PRINTS" id="PR00039">
    <property type="entry name" value="HTHLYSR"/>
</dbReference>